<dbReference type="EMBL" id="CADCTP010000442">
    <property type="protein sequence ID" value="CAA9292855.1"/>
    <property type="molecule type" value="Genomic_DNA"/>
</dbReference>
<evidence type="ECO:0000256" key="2">
    <source>
        <dbReference type="ARBA" id="ARBA00023204"/>
    </source>
</evidence>
<dbReference type="GO" id="GO:0006285">
    <property type="term" value="P:base-excision repair, AP site formation"/>
    <property type="evidence" value="ECO:0007669"/>
    <property type="project" value="TreeGrafter"/>
</dbReference>
<dbReference type="GO" id="GO:0032993">
    <property type="term" value="C:protein-DNA complex"/>
    <property type="evidence" value="ECO:0007669"/>
    <property type="project" value="TreeGrafter"/>
</dbReference>
<sequence>RRPLGAAAREPVEEAPPAGPAVETVWRAGWAVDVRRTLSALVRGPGDPAHRFGPDGTFWRAALTPEGPATLALRVGAPGEVHATAWGPGASWTIASVPDLLGVRDDPSTFEPRHPLLRDVHRRYPGLRVPRTGLVLDALVPAILEQRVTGTQAHQAWRFLLRRYGTPAPGPMRDLRVPPPPRTLLDVPTWDWHRAGVDLKRQRALRAAATVAARLEECCGMSAAEALARLRVVPGVGVWTAAETAQRALGDADAVSVGDFHIPDLVGWALVGGPLDDDGMLEVLAEWPGHRHRVVLLVGLSRVGKPKRGPRFSPIDYRSM</sequence>
<dbReference type="Gene3D" id="1.10.340.30">
    <property type="entry name" value="Hypothetical protein, domain 2"/>
    <property type="match status" value="1"/>
</dbReference>
<dbReference type="GO" id="GO:0006307">
    <property type="term" value="P:DNA alkylation repair"/>
    <property type="evidence" value="ECO:0007669"/>
    <property type="project" value="TreeGrafter"/>
</dbReference>
<dbReference type="GO" id="GO:0032131">
    <property type="term" value="F:alkylated DNA binding"/>
    <property type="evidence" value="ECO:0007669"/>
    <property type="project" value="TreeGrafter"/>
</dbReference>
<keyword evidence="1" id="KW-0227">DNA damage</keyword>
<dbReference type="GO" id="GO:0005737">
    <property type="term" value="C:cytoplasm"/>
    <property type="evidence" value="ECO:0007669"/>
    <property type="project" value="TreeGrafter"/>
</dbReference>
<protein>
    <recommendedName>
        <fullName evidence="4">DNA-3-methyladenine glycosylase II</fullName>
    </recommendedName>
</protein>
<organism evidence="3">
    <name type="scientific">uncultured Mycobacteriales bacterium</name>
    <dbReference type="NCBI Taxonomy" id="581187"/>
    <lineage>
        <taxon>Bacteria</taxon>
        <taxon>Bacillati</taxon>
        <taxon>Actinomycetota</taxon>
        <taxon>Actinomycetes</taxon>
        <taxon>Mycobacteriales</taxon>
        <taxon>environmental samples</taxon>
    </lineage>
</organism>
<name>A0A6J4K124_9ACTN</name>
<dbReference type="InterPro" id="IPR011257">
    <property type="entry name" value="DNA_glycosylase"/>
</dbReference>
<dbReference type="PANTHER" id="PTHR43003:SF6">
    <property type="entry name" value="DNA GLYCOSYLASE"/>
    <property type="match status" value="1"/>
</dbReference>
<dbReference type="AlphaFoldDB" id="A0A6J4K124"/>
<dbReference type="GO" id="GO:0008725">
    <property type="term" value="F:DNA-3-methyladenine glycosylase activity"/>
    <property type="evidence" value="ECO:0007669"/>
    <property type="project" value="TreeGrafter"/>
</dbReference>
<dbReference type="PANTHER" id="PTHR43003">
    <property type="entry name" value="DNA-3-METHYLADENINE GLYCOSYLASE"/>
    <property type="match status" value="1"/>
</dbReference>
<proteinExistence type="predicted"/>
<accession>A0A6J4K124</accession>
<evidence type="ECO:0000313" key="3">
    <source>
        <dbReference type="EMBL" id="CAA9292855.1"/>
    </source>
</evidence>
<evidence type="ECO:0000256" key="1">
    <source>
        <dbReference type="ARBA" id="ARBA00022763"/>
    </source>
</evidence>
<dbReference type="InterPro" id="IPR051912">
    <property type="entry name" value="Alkylbase_DNA_Glycosylase/TA"/>
</dbReference>
<keyword evidence="2" id="KW-0234">DNA repair</keyword>
<feature type="non-terminal residue" evidence="3">
    <location>
        <position position="1"/>
    </location>
</feature>
<evidence type="ECO:0008006" key="4">
    <source>
        <dbReference type="Google" id="ProtNLM"/>
    </source>
</evidence>
<reference evidence="3" key="1">
    <citation type="submission" date="2020-02" db="EMBL/GenBank/DDBJ databases">
        <authorList>
            <person name="Meier V. D."/>
        </authorList>
    </citation>
    <scope>NUCLEOTIDE SEQUENCE</scope>
    <source>
        <strain evidence="3">AVDCRST_MAG41</strain>
    </source>
</reference>
<dbReference type="GO" id="GO:0043916">
    <property type="term" value="F:DNA-7-methylguanine glycosylase activity"/>
    <property type="evidence" value="ECO:0007669"/>
    <property type="project" value="TreeGrafter"/>
</dbReference>
<dbReference type="SUPFAM" id="SSF48150">
    <property type="entry name" value="DNA-glycosylase"/>
    <property type="match status" value="1"/>
</dbReference>
<gene>
    <name evidence="3" type="ORF">AVDCRST_MAG41-4571</name>
</gene>